<protein>
    <recommendedName>
        <fullName evidence="2">PDZ domain-containing protein</fullName>
    </recommendedName>
</protein>
<feature type="compositionally biased region" description="Gly residues" evidence="1">
    <location>
        <begin position="62"/>
        <end position="71"/>
    </location>
</feature>
<feature type="compositionally biased region" description="Basic and acidic residues" evidence="1">
    <location>
        <begin position="818"/>
        <end position="829"/>
    </location>
</feature>
<feature type="region of interest" description="Disordered" evidence="1">
    <location>
        <begin position="24"/>
        <end position="123"/>
    </location>
</feature>
<feature type="compositionally biased region" description="Polar residues" evidence="1">
    <location>
        <begin position="994"/>
        <end position="1003"/>
    </location>
</feature>
<feature type="region of interest" description="Disordered" evidence="1">
    <location>
        <begin position="975"/>
        <end position="1183"/>
    </location>
</feature>
<dbReference type="Gene3D" id="2.30.42.10">
    <property type="match status" value="1"/>
</dbReference>
<dbReference type="SMART" id="SM00228">
    <property type="entry name" value="PDZ"/>
    <property type="match status" value="1"/>
</dbReference>
<feature type="compositionally biased region" description="Polar residues" evidence="1">
    <location>
        <begin position="77"/>
        <end position="88"/>
    </location>
</feature>
<feature type="compositionally biased region" description="Polar residues" evidence="1">
    <location>
        <begin position="1143"/>
        <end position="1152"/>
    </location>
</feature>
<feature type="region of interest" description="Disordered" evidence="1">
    <location>
        <begin position="549"/>
        <end position="587"/>
    </location>
</feature>
<feature type="compositionally biased region" description="Low complexity" evidence="1">
    <location>
        <begin position="979"/>
        <end position="993"/>
    </location>
</feature>
<evidence type="ECO:0000256" key="1">
    <source>
        <dbReference type="SAM" id="MobiDB-lite"/>
    </source>
</evidence>
<dbReference type="EMBL" id="HBNS01012378">
    <property type="protein sequence ID" value="CAE4597882.1"/>
    <property type="molecule type" value="Transcribed_RNA"/>
</dbReference>
<name>A0A7S4QYJ0_9STRA</name>
<reference evidence="3" key="1">
    <citation type="submission" date="2021-01" db="EMBL/GenBank/DDBJ databases">
        <authorList>
            <person name="Corre E."/>
            <person name="Pelletier E."/>
            <person name="Niang G."/>
            <person name="Scheremetjew M."/>
            <person name="Finn R."/>
            <person name="Kale V."/>
            <person name="Holt S."/>
            <person name="Cochrane G."/>
            <person name="Meng A."/>
            <person name="Brown T."/>
            <person name="Cohen L."/>
        </authorList>
    </citation>
    <scope>NUCLEOTIDE SEQUENCE</scope>
    <source>
        <strain evidence="3">GSO104</strain>
    </source>
</reference>
<sequence>MGGGPPGTQYNAYRNPVVGVSAYRTVAPSPTPSITGPGGASGPAAAGPYNAAFKPNTYGGPTPQGGPGQVGGLAPQSTTVGGNDSPQNLPGLGASAAITGGPAAQPAAPAPPNPPPRPPSSTGLIRLTLRKPMGIVFEPMTDPHNSAQQRGVRICDLPRTGAAALSRKLEVGDELLSINEKTMSRLTFDEIMDFIIEADPEKVNLLFRRPRKESLTIKKSIGSMDPFASPSASNNPSVKWMDESEAASQGSSKKDKDKSRDRGSGGGQDRSRDKGRGGKSSSKGKGNRDSSQKGSSRTRHKRDEISVVSGESSKYTRESTVQSVDNDGVDEDDRGRNSKSRSIGSRKLLNSENFLDMLIDSLCSPIIQADAACRGVDPSKNRRRSHDDYDSDDDDRTFDSAGDSTYVTYDDTISMDPEKDVLKKIRNNASQMMGGKDNSKHNSQDDESYITEQDAGTYDGDEGGSHTNRDNDVKNRGDKFGDRSRSVDLENWKTGKDGRKGVAVLSPPQEADEYIPEGNYEDDATLETVETLERAKEAANAVVAAASVQPPPLGLNPQPKSKNKLGGGDKGGVGRGPSSQDPISMNKLPLGMQDAVDMPTNQPKHIQDTSLSYDADTNLPISELEYDDRIDADVSVMESLGGPSLLIEAQRHNAAVAAGAAAAATNTPTGGTGRSTVSPEIISTYGRDYPQELGFTLEDTVNRNPSKFYTFVVRSLLEQHEPEKVRLLDKLLDKYSGREPHLIEKLAVRYNKQQMQANSGNKSGAKKASNKNTGRTTPPTIEEDDEEDHQKNDDVEQRESAKVRGMKGVPSTSPPTRKRFEDFSPRVDDDGWPPPIEPEEERNGKSPGLGSGSHDRSDNKNSDRGAPKPESDEDQGGDADDESASYSSDSDYSGDSIDGTSPAVIAQVSELLNYVYGKTSVPGQIDRVSTIMRAYEGREAVLLELLETKALIKANAENEAANNLPASLRNSPALVASRQQMDQNQQQQQPQEQSLVSLEQPHSSPEREQRQHQQQQHQHKHIDPSIVNSPVSGLTSTNSPINADDLSGSPGMKNDDVSSLSGYDDFNTRGNPAISSPISDNVQLEEKPISSGAHSKNQGEKIISVGSGGDDSENPRKKKSGLFGMFRGKKGKKGKNSDFGAFPSSSDGSHMSKNGKKGSGRSPKNGNKKGSLLSRVGSTEGSI</sequence>
<accession>A0A7S4QYJ0</accession>
<dbReference type="AlphaFoldDB" id="A0A7S4QYJ0"/>
<feature type="region of interest" description="Disordered" evidence="1">
    <location>
        <begin position="454"/>
        <end position="493"/>
    </location>
</feature>
<feature type="compositionally biased region" description="Polar residues" evidence="1">
    <location>
        <begin position="1068"/>
        <end position="1082"/>
    </location>
</feature>
<dbReference type="PROSITE" id="PS50106">
    <property type="entry name" value="PDZ"/>
    <property type="match status" value="1"/>
</dbReference>
<feature type="compositionally biased region" description="Low complexity" evidence="1">
    <location>
        <begin position="884"/>
        <end position="898"/>
    </location>
</feature>
<feature type="compositionally biased region" description="Basic and acidic residues" evidence="1">
    <location>
        <begin position="853"/>
        <end position="870"/>
    </location>
</feature>
<dbReference type="SUPFAM" id="SSF50156">
    <property type="entry name" value="PDZ domain-like"/>
    <property type="match status" value="1"/>
</dbReference>
<proteinExistence type="predicted"/>
<feature type="compositionally biased region" description="Low complexity" evidence="1">
    <location>
        <begin position="228"/>
        <end position="237"/>
    </location>
</feature>
<evidence type="ECO:0000259" key="2">
    <source>
        <dbReference type="PROSITE" id="PS50106"/>
    </source>
</evidence>
<feature type="compositionally biased region" description="Polar residues" evidence="1">
    <location>
        <begin position="1026"/>
        <end position="1041"/>
    </location>
</feature>
<dbReference type="InterPro" id="IPR001478">
    <property type="entry name" value="PDZ"/>
</dbReference>
<feature type="compositionally biased region" description="Pro residues" evidence="1">
    <location>
        <begin position="108"/>
        <end position="119"/>
    </location>
</feature>
<dbReference type="CDD" id="cd00136">
    <property type="entry name" value="PDZ_canonical"/>
    <property type="match status" value="1"/>
</dbReference>
<feature type="domain" description="PDZ" evidence="2">
    <location>
        <begin position="121"/>
        <end position="210"/>
    </location>
</feature>
<organism evidence="3">
    <name type="scientific">Ditylum brightwellii</name>
    <dbReference type="NCBI Taxonomy" id="49249"/>
    <lineage>
        <taxon>Eukaryota</taxon>
        <taxon>Sar</taxon>
        <taxon>Stramenopiles</taxon>
        <taxon>Ochrophyta</taxon>
        <taxon>Bacillariophyta</taxon>
        <taxon>Mediophyceae</taxon>
        <taxon>Lithodesmiophycidae</taxon>
        <taxon>Lithodesmiales</taxon>
        <taxon>Lithodesmiaceae</taxon>
        <taxon>Ditylum</taxon>
    </lineage>
</organism>
<feature type="region of interest" description="Disordered" evidence="1">
    <location>
        <begin position="755"/>
        <end position="898"/>
    </location>
</feature>
<feature type="compositionally biased region" description="Polar residues" evidence="1">
    <location>
        <begin position="309"/>
        <end position="325"/>
    </location>
</feature>
<feature type="compositionally biased region" description="Basic and acidic residues" evidence="1">
    <location>
        <begin position="788"/>
        <end position="802"/>
    </location>
</feature>
<dbReference type="Pfam" id="PF00595">
    <property type="entry name" value="PDZ"/>
    <property type="match status" value="1"/>
</dbReference>
<evidence type="ECO:0000313" key="3">
    <source>
        <dbReference type="EMBL" id="CAE4597882.1"/>
    </source>
</evidence>
<feature type="compositionally biased region" description="Basic and acidic residues" evidence="1">
    <location>
        <begin position="377"/>
        <end position="388"/>
    </location>
</feature>
<feature type="compositionally biased region" description="Basic and acidic residues" evidence="1">
    <location>
        <begin position="252"/>
        <end position="276"/>
    </location>
</feature>
<feature type="compositionally biased region" description="Basic and acidic residues" evidence="1">
    <location>
        <begin position="463"/>
        <end position="493"/>
    </location>
</feature>
<feature type="region of interest" description="Disordered" evidence="1">
    <location>
        <begin position="376"/>
        <end position="412"/>
    </location>
</feature>
<feature type="compositionally biased region" description="Gly residues" evidence="1">
    <location>
        <begin position="565"/>
        <end position="575"/>
    </location>
</feature>
<feature type="region of interest" description="Disordered" evidence="1">
    <location>
        <begin position="222"/>
        <end position="343"/>
    </location>
</feature>
<gene>
    <name evidence="3" type="ORF">DBRI00130_LOCUS9993</name>
</gene>
<dbReference type="InterPro" id="IPR036034">
    <property type="entry name" value="PDZ_sf"/>
</dbReference>
<feature type="compositionally biased region" description="Acidic residues" evidence="1">
    <location>
        <begin position="871"/>
        <end position="883"/>
    </location>
</feature>